<comment type="caution">
    <text evidence="2">The sequence shown here is derived from an EMBL/GenBank/DDBJ whole genome shotgun (WGS) entry which is preliminary data.</text>
</comment>
<protein>
    <submittedName>
        <fullName evidence="2">Uncharacterized protein</fullName>
    </submittedName>
</protein>
<dbReference type="AlphaFoldDB" id="A0A5M9HIQ2"/>
<evidence type="ECO:0000313" key="3">
    <source>
        <dbReference type="Proteomes" id="UP000322918"/>
    </source>
</evidence>
<accession>A0A5M9HIQ2</accession>
<dbReference type="Proteomes" id="UP000322918">
    <property type="component" value="Unassembled WGS sequence"/>
</dbReference>
<sequence>MKTLLVTVSLLLFSNVFLYSQTTGNTSERKASKSVYVYYVYKADTKQTRVFVHKKNSIPPEYLKPDLKLKRVDQFSLKDDKAYSKSLFKVFSKSRLRDLQQASIAITMYLDMNGNIRSVSFYSSPEITVYELEKLEDSLKKNVAFSFKVEDDRGAVLEPCIINIRIQKVLDGSFPY</sequence>
<keyword evidence="3" id="KW-1185">Reference proteome</keyword>
<dbReference type="EMBL" id="VWNE01000005">
    <property type="protein sequence ID" value="KAA8485268.1"/>
    <property type="molecule type" value="Genomic_DNA"/>
</dbReference>
<evidence type="ECO:0000313" key="2">
    <source>
        <dbReference type="EMBL" id="KAA8485268.1"/>
    </source>
</evidence>
<reference evidence="2 3" key="1">
    <citation type="submission" date="2019-09" db="EMBL/GenBank/DDBJ databases">
        <title>Pararcticibacter amylolyticus gen. nov., sp. nov., isolated from a rottenly hemp rope, and reclassification of Pedobacter tournemirensis as Pararcticibacter tournemirensis comb. nov.</title>
        <authorList>
            <person name="Cai Y."/>
        </authorList>
    </citation>
    <scope>NUCLEOTIDE SEQUENCE [LARGE SCALE GENOMIC DNA]</scope>
    <source>
        <strain evidence="2 3">TF5-37.2-LB10</strain>
    </source>
</reference>
<name>A0A5M9HIQ2_9SPHI</name>
<organism evidence="2 3">
    <name type="scientific">Arcticibacter tournemirensis</name>
    <dbReference type="NCBI Taxonomy" id="699437"/>
    <lineage>
        <taxon>Bacteria</taxon>
        <taxon>Pseudomonadati</taxon>
        <taxon>Bacteroidota</taxon>
        <taxon>Sphingobacteriia</taxon>
        <taxon>Sphingobacteriales</taxon>
        <taxon>Sphingobacteriaceae</taxon>
        <taxon>Arcticibacter</taxon>
    </lineage>
</organism>
<keyword evidence="1" id="KW-0732">Signal</keyword>
<proteinExistence type="predicted"/>
<evidence type="ECO:0000256" key="1">
    <source>
        <dbReference type="SAM" id="SignalP"/>
    </source>
</evidence>
<gene>
    <name evidence="2" type="ORF">F1649_03885</name>
</gene>
<feature type="signal peptide" evidence="1">
    <location>
        <begin position="1"/>
        <end position="18"/>
    </location>
</feature>
<feature type="chain" id="PRO_5024277615" evidence="1">
    <location>
        <begin position="19"/>
        <end position="176"/>
    </location>
</feature>
<dbReference type="RefSeq" id="WP_141814818.1">
    <property type="nucleotide sequence ID" value="NZ_VFPL01000001.1"/>
</dbReference>